<sequence>MGAADVVPGVSGGTIAFISGIYEELLDSIRSVDGEALRLISKFDIKGFWQHINGNFLLVLLAGIFTSIVTLSNLVVFLLATYPIMVWGFFFGLIVASVVVVSKKITRWRPATVLFGLIGVALAYYITVAVPMQTPEAHWFVFIAGAIAICAMILPGISGSFLLLLMAKYEFIMNALKEFKIDIILVFGVGCVTGLLAFSHVLNWMLTKYHNITVALLTGFMLGSLNKVWPWKKTLETYTDRHGEVKPLLQENILPGHYAQLTGESSYLLYTVLLAAFGFLLVYLLDRMADQPAGKV</sequence>
<dbReference type="EMBL" id="QEKI01000001">
    <property type="protein sequence ID" value="PVY43974.1"/>
    <property type="molecule type" value="Genomic_DNA"/>
</dbReference>
<dbReference type="InterPro" id="IPR007163">
    <property type="entry name" value="VCA0040-like"/>
</dbReference>
<evidence type="ECO:0000313" key="2">
    <source>
        <dbReference type="EMBL" id="PVY43974.1"/>
    </source>
</evidence>
<keyword evidence="3" id="KW-1185">Reference proteome</keyword>
<feature type="transmembrane region" description="Helical" evidence="1">
    <location>
        <begin position="139"/>
        <end position="167"/>
    </location>
</feature>
<feature type="transmembrane region" description="Helical" evidence="1">
    <location>
        <begin position="179"/>
        <end position="202"/>
    </location>
</feature>
<dbReference type="PANTHER" id="PTHR37308">
    <property type="entry name" value="INTEGRAL MEMBRANE PROTEIN"/>
    <property type="match status" value="1"/>
</dbReference>
<feature type="transmembrane region" description="Helical" evidence="1">
    <location>
        <begin position="267"/>
        <end position="285"/>
    </location>
</feature>
<comment type="caution">
    <text evidence="2">The sequence shown here is derived from an EMBL/GenBank/DDBJ whole genome shotgun (WGS) entry which is preliminary data.</text>
</comment>
<feature type="transmembrane region" description="Helical" evidence="1">
    <location>
        <begin position="56"/>
        <end position="78"/>
    </location>
</feature>
<feature type="transmembrane region" description="Helical" evidence="1">
    <location>
        <begin position="113"/>
        <end position="133"/>
    </location>
</feature>
<dbReference type="AlphaFoldDB" id="A0A2U1B5L7"/>
<organism evidence="2 3">
    <name type="scientific">Pontibacter virosus</name>
    <dbReference type="NCBI Taxonomy" id="1765052"/>
    <lineage>
        <taxon>Bacteria</taxon>
        <taxon>Pseudomonadati</taxon>
        <taxon>Bacteroidota</taxon>
        <taxon>Cytophagia</taxon>
        <taxon>Cytophagales</taxon>
        <taxon>Hymenobacteraceae</taxon>
        <taxon>Pontibacter</taxon>
    </lineage>
</organism>
<dbReference type="Pfam" id="PF04018">
    <property type="entry name" value="VCA0040-like"/>
    <property type="match status" value="1"/>
</dbReference>
<accession>A0A2U1B5L7</accession>
<name>A0A2U1B5L7_9BACT</name>
<dbReference type="PANTHER" id="PTHR37308:SF1">
    <property type="entry name" value="POLYPRENYL-PHOSPHATE TRANSPORTER"/>
    <property type="match status" value="1"/>
</dbReference>
<evidence type="ECO:0000313" key="3">
    <source>
        <dbReference type="Proteomes" id="UP000245466"/>
    </source>
</evidence>
<keyword evidence="1" id="KW-0812">Transmembrane</keyword>
<reference evidence="2 3" key="1">
    <citation type="submission" date="2018-04" db="EMBL/GenBank/DDBJ databases">
        <title>Genomic Encyclopedia of Type Strains, Phase IV (KMG-IV): sequencing the most valuable type-strain genomes for metagenomic binning, comparative biology and taxonomic classification.</title>
        <authorList>
            <person name="Goeker M."/>
        </authorList>
    </citation>
    <scope>NUCLEOTIDE SEQUENCE [LARGE SCALE GENOMIC DNA]</scope>
    <source>
        <strain evidence="2 3">DSM 100231</strain>
    </source>
</reference>
<proteinExistence type="predicted"/>
<gene>
    <name evidence="2" type="ORF">C8E01_101336</name>
</gene>
<keyword evidence="1" id="KW-0472">Membrane</keyword>
<dbReference type="Proteomes" id="UP000245466">
    <property type="component" value="Unassembled WGS sequence"/>
</dbReference>
<evidence type="ECO:0000256" key="1">
    <source>
        <dbReference type="SAM" id="Phobius"/>
    </source>
</evidence>
<protein>
    <submittedName>
        <fullName evidence="2">Putative membrane protein</fullName>
    </submittedName>
</protein>
<feature type="transmembrane region" description="Helical" evidence="1">
    <location>
        <begin position="84"/>
        <end position="101"/>
    </location>
</feature>
<keyword evidence="1" id="KW-1133">Transmembrane helix</keyword>